<reference evidence="4" key="2">
    <citation type="submission" date="2020-04" db="EMBL/GenBank/DDBJ databases">
        <authorList>
            <consortium name="NCBI Genome Project"/>
        </authorList>
    </citation>
    <scope>NUCLEOTIDE SEQUENCE</scope>
    <source>
        <strain evidence="4">CBS 781.70</strain>
    </source>
</reference>
<proteinExistence type="predicted"/>
<feature type="region of interest" description="Disordered" evidence="1">
    <location>
        <begin position="43"/>
        <end position="67"/>
    </location>
</feature>
<dbReference type="RefSeq" id="XP_033529730.1">
    <property type="nucleotide sequence ID" value="XM_033680434.1"/>
</dbReference>
<evidence type="ECO:0000313" key="2">
    <source>
        <dbReference type="EMBL" id="KAF1808099.1"/>
    </source>
</evidence>
<keyword evidence="3" id="KW-1185">Reference proteome</keyword>
<organism evidence="2">
    <name type="scientific">Eremomyces bilateralis CBS 781.70</name>
    <dbReference type="NCBI Taxonomy" id="1392243"/>
    <lineage>
        <taxon>Eukaryota</taxon>
        <taxon>Fungi</taxon>
        <taxon>Dikarya</taxon>
        <taxon>Ascomycota</taxon>
        <taxon>Pezizomycotina</taxon>
        <taxon>Dothideomycetes</taxon>
        <taxon>Dothideomycetes incertae sedis</taxon>
        <taxon>Eremomycetales</taxon>
        <taxon>Eremomycetaceae</taxon>
        <taxon>Eremomyces</taxon>
    </lineage>
</organism>
<reference evidence="4" key="3">
    <citation type="submission" date="2025-04" db="UniProtKB">
        <authorList>
            <consortium name="RefSeq"/>
        </authorList>
    </citation>
    <scope>IDENTIFICATION</scope>
    <source>
        <strain evidence="4">CBS 781.70</strain>
    </source>
</reference>
<feature type="compositionally biased region" description="Basic residues" evidence="1">
    <location>
        <begin position="58"/>
        <end position="67"/>
    </location>
</feature>
<dbReference type="EMBL" id="ML975191">
    <property type="protein sequence ID" value="KAF1808099.1"/>
    <property type="molecule type" value="Genomic_DNA"/>
</dbReference>
<dbReference type="GeneID" id="54421004"/>
<gene>
    <name evidence="2 4" type="ORF">P152DRAFT_462909</name>
</gene>
<evidence type="ECO:0000256" key="1">
    <source>
        <dbReference type="SAM" id="MobiDB-lite"/>
    </source>
</evidence>
<protein>
    <submittedName>
        <fullName evidence="2 4">Uncharacterized protein</fullName>
    </submittedName>
</protein>
<accession>A0A6G1FQY8</accession>
<name>A0A6G1FQY8_9PEZI</name>
<evidence type="ECO:0000313" key="4">
    <source>
        <dbReference type="RefSeq" id="XP_033529730.1"/>
    </source>
</evidence>
<dbReference type="AlphaFoldDB" id="A0A6G1FQY8"/>
<reference evidence="2 4" key="1">
    <citation type="submission" date="2020-01" db="EMBL/GenBank/DDBJ databases">
        <authorList>
            <consortium name="DOE Joint Genome Institute"/>
            <person name="Haridas S."/>
            <person name="Albert R."/>
            <person name="Binder M."/>
            <person name="Bloem J."/>
            <person name="Labutti K."/>
            <person name="Salamov A."/>
            <person name="Andreopoulos B."/>
            <person name="Baker S.E."/>
            <person name="Barry K."/>
            <person name="Bills G."/>
            <person name="Bluhm B.H."/>
            <person name="Cannon C."/>
            <person name="Castanera R."/>
            <person name="Culley D.E."/>
            <person name="Daum C."/>
            <person name="Ezra D."/>
            <person name="Gonzalez J.B."/>
            <person name="Henrissat B."/>
            <person name="Kuo A."/>
            <person name="Liang C."/>
            <person name="Lipzen A."/>
            <person name="Lutzoni F."/>
            <person name="Magnuson J."/>
            <person name="Mondo S."/>
            <person name="Nolan M."/>
            <person name="Ohm R."/>
            <person name="Pangilinan J."/>
            <person name="Park H.-J."/>
            <person name="Ramirez L."/>
            <person name="Alfaro M."/>
            <person name="Sun H."/>
            <person name="Tritt A."/>
            <person name="Yoshinaga Y."/>
            <person name="Zwiers L.-H."/>
            <person name="Turgeon B.G."/>
            <person name="Goodwin S.B."/>
            <person name="Spatafora J.W."/>
            <person name="Crous P.W."/>
            <person name="Grigoriev I.V."/>
        </authorList>
    </citation>
    <scope>NUCLEOTIDE SEQUENCE</scope>
    <source>
        <strain evidence="2 4">CBS 781.70</strain>
    </source>
</reference>
<sequence>MDRLLPSLSYSSTSMTATVCVSLRYQGSVGKVSGADRKLQNLTSAETASDARPAVTTKRSRRRHVYS</sequence>
<evidence type="ECO:0000313" key="3">
    <source>
        <dbReference type="Proteomes" id="UP000504638"/>
    </source>
</evidence>
<dbReference type="Proteomes" id="UP000504638">
    <property type="component" value="Unplaced"/>
</dbReference>